<dbReference type="AlphaFoldDB" id="W8KKP9"/>
<reference evidence="3 4" key="1">
    <citation type="journal article" date="2014" name="J Genomics">
        <title>Draft Genome Sequence of the Extremely Halophilic Phototrophic Purple Sulfur Bacterium Halorhodospira halochloris.</title>
        <authorList>
            <person name="Singh K.S."/>
            <person name="Kirksey J."/>
            <person name="Hoff W.D."/>
            <person name="Deole R."/>
        </authorList>
    </citation>
    <scope>NUCLEOTIDE SEQUENCE [LARGE SCALE GENOMIC DNA]</scope>
    <source>
        <strain evidence="3 4">A</strain>
    </source>
</reference>
<dbReference type="HOGENOM" id="CLU_1178892_0_0_6"/>
<keyword evidence="1" id="KW-0732">Signal</keyword>
<feature type="signal peptide" evidence="1">
    <location>
        <begin position="1"/>
        <end position="16"/>
    </location>
</feature>
<evidence type="ECO:0000313" key="3">
    <source>
        <dbReference type="EMBL" id="AHK80374.1"/>
    </source>
</evidence>
<dbReference type="GO" id="GO:0008233">
    <property type="term" value="F:peptidase activity"/>
    <property type="evidence" value="ECO:0007669"/>
    <property type="project" value="InterPro"/>
</dbReference>
<dbReference type="Gene3D" id="3.90.70.10">
    <property type="entry name" value="Cysteine proteinases"/>
    <property type="match status" value="1"/>
</dbReference>
<dbReference type="GO" id="GO:0006508">
    <property type="term" value="P:proteolysis"/>
    <property type="evidence" value="ECO:0007669"/>
    <property type="project" value="InterPro"/>
</dbReference>
<feature type="chain" id="PRO_5004913252" evidence="1">
    <location>
        <begin position="17"/>
        <end position="235"/>
    </location>
</feature>
<feature type="domain" description="Peptidase C39" evidence="2">
    <location>
        <begin position="51"/>
        <end position="183"/>
    </location>
</feature>
<dbReference type="Proteomes" id="UP000019442">
    <property type="component" value="Chromosome"/>
</dbReference>
<dbReference type="PROSITE" id="PS50990">
    <property type="entry name" value="PEPTIDASE_C39"/>
    <property type="match status" value="1"/>
</dbReference>
<proteinExistence type="predicted"/>
<dbReference type="GO" id="GO:0005524">
    <property type="term" value="F:ATP binding"/>
    <property type="evidence" value="ECO:0007669"/>
    <property type="project" value="InterPro"/>
</dbReference>
<dbReference type="KEGG" id="hhc:M911_15830"/>
<organism evidence="3 4">
    <name type="scientific">Ectothiorhodospira haloalkaliphila</name>
    <dbReference type="NCBI Taxonomy" id="421628"/>
    <lineage>
        <taxon>Bacteria</taxon>
        <taxon>Pseudomonadati</taxon>
        <taxon>Pseudomonadota</taxon>
        <taxon>Gammaproteobacteria</taxon>
        <taxon>Chromatiales</taxon>
        <taxon>Ectothiorhodospiraceae</taxon>
        <taxon>Ectothiorhodospira</taxon>
    </lineage>
</organism>
<reference evidence="4" key="2">
    <citation type="submission" date="2014-02" db="EMBL/GenBank/DDBJ databases">
        <title>Draft Genome Sequence of extremely halophilic bacteria Halorhodospira halochloris.</title>
        <authorList>
            <person name="Singh K.S."/>
        </authorList>
    </citation>
    <scope>NUCLEOTIDE SEQUENCE [LARGE SCALE GENOMIC DNA]</scope>
    <source>
        <strain evidence="4">A</strain>
    </source>
</reference>
<dbReference type="InterPro" id="IPR005074">
    <property type="entry name" value="Peptidase_C39"/>
</dbReference>
<sequence length="235" mass="25164">MKAVAPALLISVLATASPVVDGGTPLPTAAGRVSTDVMPLKQLREAGLVRQGWDVSCGSAALSTILTYHFGDPFSEATIAVSILANTDPERVRARGGFSLLDLKRFAEAVGYQAEGYAQLTLEDLEHSPVPAILPIRYRDLDHFVVFRGRAGNRVLIGDPAFGNLTLSLAQFDEAWSSRIGFFVREVGQSPWDPGQGPLAPNALNTPLPNLDYVHRLLRAGGPVPPAIRHLPVTP</sequence>
<dbReference type="RefSeq" id="WP_025282922.1">
    <property type="nucleotide sequence ID" value="NZ_CP007268.1"/>
</dbReference>
<dbReference type="OrthoDB" id="13401at2"/>
<keyword evidence="4" id="KW-1185">Reference proteome</keyword>
<dbReference type="EMBL" id="CP007268">
    <property type="protein sequence ID" value="AHK80374.1"/>
    <property type="molecule type" value="Genomic_DNA"/>
</dbReference>
<dbReference type="CDD" id="cd02423">
    <property type="entry name" value="Peptidase_C39G"/>
    <property type="match status" value="1"/>
</dbReference>
<dbReference type="Pfam" id="PF03412">
    <property type="entry name" value="Peptidase_C39"/>
    <property type="match status" value="1"/>
</dbReference>
<name>W8KKP9_9GAMM</name>
<evidence type="ECO:0000259" key="2">
    <source>
        <dbReference type="PROSITE" id="PS50990"/>
    </source>
</evidence>
<evidence type="ECO:0000256" key="1">
    <source>
        <dbReference type="SAM" id="SignalP"/>
    </source>
</evidence>
<gene>
    <name evidence="3" type="ORF">M911_15830</name>
</gene>
<protein>
    <submittedName>
        <fullName evidence="3">Peptidase C39</fullName>
    </submittedName>
</protein>
<evidence type="ECO:0000313" key="4">
    <source>
        <dbReference type="Proteomes" id="UP000019442"/>
    </source>
</evidence>
<accession>W8KKP9</accession>
<dbReference type="GO" id="GO:0016020">
    <property type="term" value="C:membrane"/>
    <property type="evidence" value="ECO:0007669"/>
    <property type="project" value="InterPro"/>
</dbReference>